<accession>A0AAD5RBW0</accession>
<name>A0AAD5RBW0_PARTN</name>
<dbReference type="AlphaFoldDB" id="A0AAD5RBW0"/>
<dbReference type="EMBL" id="JAHQIW010007299">
    <property type="protein sequence ID" value="KAJ1373495.1"/>
    <property type="molecule type" value="Genomic_DNA"/>
</dbReference>
<protein>
    <submittedName>
        <fullName evidence="1">Uncharacterized protein</fullName>
    </submittedName>
</protein>
<gene>
    <name evidence="1" type="ORF">KIN20_035906</name>
</gene>
<reference evidence="1" key="1">
    <citation type="submission" date="2021-06" db="EMBL/GenBank/DDBJ databases">
        <title>Parelaphostrongylus tenuis whole genome reference sequence.</title>
        <authorList>
            <person name="Garwood T.J."/>
            <person name="Larsen P.A."/>
            <person name="Fountain-Jones N.M."/>
            <person name="Garbe J.R."/>
            <person name="Macchietto M.G."/>
            <person name="Kania S.A."/>
            <person name="Gerhold R.W."/>
            <person name="Richards J.E."/>
            <person name="Wolf T.M."/>
        </authorList>
    </citation>
    <scope>NUCLEOTIDE SEQUENCE</scope>
    <source>
        <strain evidence="1">MNPRO001-30</strain>
        <tissue evidence="1">Meninges</tissue>
    </source>
</reference>
<dbReference type="Proteomes" id="UP001196413">
    <property type="component" value="Unassembled WGS sequence"/>
</dbReference>
<sequence>MIILKLPPRTLVLRPQQRMVYYGEVPIEHHQQPLGPVPTENSMSLVVNSGVDALANGASALYRGAETVGQAFGINPQAYQARLFGAASQLFGKK</sequence>
<organism evidence="1 2">
    <name type="scientific">Parelaphostrongylus tenuis</name>
    <name type="common">Meningeal worm</name>
    <dbReference type="NCBI Taxonomy" id="148309"/>
    <lineage>
        <taxon>Eukaryota</taxon>
        <taxon>Metazoa</taxon>
        <taxon>Ecdysozoa</taxon>
        <taxon>Nematoda</taxon>
        <taxon>Chromadorea</taxon>
        <taxon>Rhabditida</taxon>
        <taxon>Rhabditina</taxon>
        <taxon>Rhabditomorpha</taxon>
        <taxon>Strongyloidea</taxon>
        <taxon>Metastrongylidae</taxon>
        <taxon>Parelaphostrongylus</taxon>
    </lineage>
</organism>
<keyword evidence="2" id="KW-1185">Reference proteome</keyword>
<evidence type="ECO:0000313" key="1">
    <source>
        <dbReference type="EMBL" id="KAJ1373495.1"/>
    </source>
</evidence>
<proteinExistence type="predicted"/>
<comment type="caution">
    <text evidence="1">The sequence shown here is derived from an EMBL/GenBank/DDBJ whole genome shotgun (WGS) entry which is preliminary data.</text>
</comment>
<evidence type="ECO:0000313" key="2">
    <source>
        <dbReference type="Proteomes" id="UP001196413"/>
    </source>
</evidence>